<dbReference type="InterPro" id="IPR002941">
    <property type="entry name" value="DNA_methylase_N4/N6"/>
</dbReference>
<evidence type="ECO:0000256" key="5">
    <source>
        <dbReference type="RuleBase" id="RU362026"/>
    </source>
</evidence>
<dbReference type="InterPro" id="IPR002052">
    <property type="entry name" value="DNA_methylase_N6_adenine_CS"/>
</dbReference>
<dbReference type="Gene3D" id="3.40.50.150">
    <property type="entry name" value="Vaccinia Virus protein VP39"/>
    <property type="match status" value="1"/>
</dbReference>
<protein>
    <recommendedName>
        <fullName evidence="5">Methyltransferase</fullName>
        <ecNumber evidence="5">2.1.1.-</ecNumber>
    </recommendedName>
</protein>
<accession>A0A8J2VLA7</accession>
<evidence type="ECO:0000256" key="4">
    <source>
        <dbReference type="ARBA" id="ARBA00022747"/>
    </source>
</evidence>
<dbReference type="RefSeq" id="WP_188690996.1">
    <property type="nucleotide sequence ID" value="NZ_BMIR01000004.1"/>
</dbReference>
<proteinExistence type="inferred from homology"/>
<gene>
    <name evidence="7" type="ORF">GCM10011391_13180</name>
</gene>
<dbReference type="InterPro" id="IPR029063">
    <property type="entry name" value="SAM-dependent_MTases_sf"/>
</dbReference>
<dbReference type="GO" id="GO:0009307">
    <property type="term" value="P:DNA restriction-modification system"/>
    <property type="evidence" value="ECO:0007669"/>
    <property type="project" value="UniProtKB-KW"/>
</dbReference>
<dbReference type="PROSITE" id="PS00092">
    <property type="entry name" value="N6_MTASE"/>
    <property type="match status" value="1"/>
</dbReference>
<keyword evidence="4" id="KW-0680">Restriction system</keyword>
<feature type="domain" description="DNA methylase N-4/N-6" evidence="6">
    <location>
        <begin position="31"/>
        <end position="214"/>
    </location>
</feature>
<dbReference type="AlphaFoldDB" id="A0A8J2VLA7"/>
<dbReference type="EC" id="2.1.1.-" evidence="5"/>
<evidence type="ECO:0000256" key="3">
    <source>
        <dbReference type="ARBA" id="ARBA00022679"/>
    </source>
</evidence>
<organism evidence="7 8">
    <name type="scientific">Pullulanibacillus camelliae</name>
    <dbReference type="NCBI Taxonomy" id="1707096"/>
    <lineage>
        <taxon>Bacteria</taxon>
        <taxon>Bacillati</taxon>
        <taxon>Bacillota</taxon>
        <taxon>Bacilli</taxon>
        <taxon>Bacillales</taxon>
        <taxon>Sporolactobacillaceae</taxon>
        <taxon>Pullulanibacillus</taxon>
    </lineage>
</organism>
<reference evidence="7" key="2">
    <citation type="submission" date="2020-09" db="EMBL/GenBank/DDBJ databases">
        <authorList>
            <person name="Sun Q."/>
            <person name="Zhou Y."/>
        </authorList>
    </citation>
    <scope>NUCLEOTIDE SEQUENCE</scope>
    <source>
        <strain evidence="7">CGMCC 1.15371</strain>
    </source>
</reference>
<dbReference type="PRINTS" id="PR00508">
    <property type="entry name" value="S21N4MTFRASE"/>
</dbReference>
<evidence type="ECO:0000313" key="7">
    <source>
        <dbReference type="EMBL" id="GGE35777.1"/>
    </source>
</evidence>
<sequence>MMLKVSQDQRRRLRNLDYREILNYNEEEAALIIADPPYNLDLEDWDKDFDFEELMWIISTALKPDGSALIFNILPNVLEMYRHAETYRLFVQDLMVWVKPSFPQRYLRKRGYVNKNREYILWVSKSKTPPFQLKPDEAYHNGVFDYPSLSSSSKEKVFPYQKPKALIEDLILRHSQPFDLVIDLFSGSGIVAKCCKQWNRRYLGYEMDKETFDRIELD</sequence>
<comment type="similarity">
    <text evidence="1 5">Belongs to the N(4)/N(6)-methyltransferase family.</text>
</comment>
<evidence type="ECO:0000256" key="1">
    <source>
        <dbReference type="ARBA" id="ARBA00006594"/>
    </source>
</evidence>
<dbReference type="EMBL" id="BMIR01000004">
    <property type="protein sequence ID" value="GGE35777.1"/>
    <property type="molecule type" value="Genomic_DNA"/>
</dbReference>
<reference evidence="7" key="1">
    <citation type="journal article" date="2014" name="Int. J. Syst. Evol. Microbiol.">
        <title>Complete genome sequence of Corynebacterium casei LMG S-19264T (=DSM 44701T), isolated from a smear-ripened cheese.</title>
        <authorList>
            <consortium name="US DOE Joint Genome Institute (JGI-PGF)"/>
            <person name="Walter F."/>
            <person name="Albersmeier A."/>
            <person name="Kalinowski J."/>
            <person name="Ruckert C."/>
        </authorList>
    </citation>
    <scope>NUCLEOTIDE SEQUENCE</scope>
    <source>
        <strain evidence="7">CGMCC 1.15371</strain>
    </source>
</reference>
<name>A0A8J2VLA7_9BACL</name>
<keyword evidence="8" id="KW-1185">Reference proteome</keyword>
<comment type="caution">
    <text evidence="7">The sequence shown here is derived from an EMBL/GenBank/DDBJ whole genome shotgun (WGS) entry which is preliminary data.</text>
</comment>
<keyword evidence="2 7" id="KW-0489">Methyltransferase</keyword>
<evidence type="ECO:0000313" key="8">
    <source>
        <dbReference type="Proteomes" id="UP000628775"/>
    </source>
</evidence>
<dbReference type="Pfam" id="PF01555">
    <property type="entry name" value="N6_N4_Mtase"/>
    <property type="match status" value="1"/>
</dbReference>
<dbReference type="GO" id="GO:0032259">
    <property type="term" value="P:methylation"/>
    <property type="evidence" value="ECO:0007669"/>
    <property type="project" value="UniProtKB-KW"/>
</dbReference>
<dbReference type="GO" id="GO:0008170">
    <property type="term" value="F:N-methyltransferase activity"/>
    <property type="evidence" value="ECO:0007669"/>
    <property type="project" value="InterPro"/>
</dbReference>
<keyword evidence="3" id="KW-0808">Transferase</keyword>
<dbReference type="SUPFAM" id="SSF53335">
    <property type="entry name" value="S-adenosyl-L-methionine-dependent methyltransferases"/>
    <property type="match status" value="1"/>
</dbReference>
<dbReference type="GO" id="GO:0003677">
    <property type="term" value="F:DNA binding"/>
    <property type="evidence" value="ECO:0007669"/>
    <property type="project" value="InterPro"/>
</dbReference>
<evidence type="ECO:0000259" key="6">
    <source>
        <dbReference type="Pfam" id="PF01555"/>
    </source>
</evidence>
<dbReference type="InterPro" id="IPR001091">
    <property type="entry name" value="RM_Methyltransferase"/>
</dbReference>
<dbReference type="Proteomes" id="UP000628775">
    <property type="component" value="Unassembled WGS sequence"/>
</dbReference>
<evidence type="ECO:0000256" key="2">
    <source>
        <dbReference type="ARBA" id="ARBA00022603"/>
    </source>
</evidence>